<organism evidence="1 2">
    <name type="scientific">Rhizobium skierniewicense</name>
    <dbReference type="NCBI Taxonomy" id="984260"/>
    <lineage>
        <taxon>Bacteria</taxon>
        <taxon>Pseudomonadati</taxon>
        <taxon>Pseudomonadota</taxon>
        <taxon>Alphaproteobacteria</taxon>
        <taxon>Hyphomicrobiales</taxon>
        <taxon>Rhizobiaceae</taxon>
        <taxon>Rhizobium/Agrobacterium group</taxon>
        <taxon>Rhizobium</taxon>
    </lineage>
</organism>
<dbReference type="AlphaFoldDB" id="A0A7W6C7N2"/>
<proteinExistence type="predicted"/>
<dbReference type="Proteomes" id="UP000565286">
    <property type="component" value="Unassembled WGS sequence"/>
</dbReference>
<gene>
    <name evidence="1" type="ORF">GGQ73_003209</name>
</gene>
<evidence type="ECO:0000313" key="2">
    <source>
        <dbReference type="Proteomes" id="UP000565286"/>
    </source>
</evidence>
<dbReference type="EMBL" id="JACIDV010000009">
    <property type="protein sequence ID" value="MBB3947243.1"/>
    <property type="molecule type" value="Genomic_DNA"/>
</dbReference>
<protein>
    <submittedName>
        <fullName evidence="1">Uncharacterized protein</fullName>
    </submittedName>
</protein>
<accession>A0A7W6C7N2</accession>
<name>A0A7W6C7N2_9HYPH</name>
<sequence>MSNDAYRAEEARQVQILTDAIHKAIIETGEQFDAPILNAVGGALATNMAQILASISDRRMRKMFREQLDKAVTRSLANNLAQPLVHVETVVLGGIRQ</sequence>
<dbReference type="RefSeq" id="WP_234910989.1">
    <property type="nucleotide sequence ID" value="NZ_JACIDV010000009.1"/>
</dbReference>
<comment type="caution">
    <text evidence="1">The sequence shown here is derived from an EMBL/GenBank/DDBJ whole genome shotgun (WGS) entry which is preliminary data.</text>
</comment>
<reference evidence="1 2" key="1">
    <citation type="submission" date="2020-08" db="EMBL/GenBank/DDBJ databases">
        <title>Genomic Encyclopedia of Type Strains, Phase IV (KMG-IV): sequencing the most valuable type-strain genomes for metagenomic binning, comparative biology and taxonomic classification.</title>
        <authorList>
            <person name="Goeker M."/>
        </authorList>
    </citation>
    <scope>NUCLEOTIDE SEQUENCE [LARGE SCALE GENOMIC DNA]</scope>
    <source>
        <strain evidence="1 2">DSM 26438</strain>
    </source>
</reference>
<evidence type="ECO:0000313" key="1">
    <source>
        <dbReference type="EMBL" id="MBB3947243.1"/>
    </source>
</evidence>
<keyword evidence="2" id="KW-1185">Reference proteome</keyword>